<accession>A0AAV7LD59</accession>
<gene>
    <name evidence="1" type="ORF">NDU88_001562</name>
</gene>
<evidence type="ECO:0000313" key="2">
    <source>
        <dbReference type="Proteomes" id="UP001066276"/>
    </source>
</evidence>
<comment type="caution">
    <text evidence="1">The sequence shown here is derived from an EMBL/GenBank/DDBJ whole genome shotgun (WGS) entry which is preliminary data.</text>
</comment>
<proteinExistence type="predicted"/>
<keyword evidence="2" id="KW-1185">Reference proteome</keyword>
<protein>
    <submittedName>
        <fullName evidence="1">Uncharacterized protein</fullName>
    </submittedName>
</protein>
<name>A0AAV7LD59_PLEWA</name>
<dbReference type="AlphaFoldDB" id="A0AAV7LD59"/>
<evidence type="ECO:0000313" key="1">
    <source>
        <dbReference type="EMBL" id="KAJ1088405.1"/>
    </source>
</evidence>
<reference evidence="1" key="1">
    <citation type="journal article" date="2022" name="bioRxiv">
        <title>Sequencing and chromosome-scale assembly of the giantPleurodeles waltlgenome.</title>
        <authorList>
            <person name="Brown T."/>
            <person name="Elewa A."/>
            <person name="Iarovenko S."/>
            <person name="Subramanian E."/>
            <person name="Araus A.J."/>
            <person name="Petzold A."/>
            <person name="Susuki M."/>
            <person name="Suzuki K.-i.T."/>
            <person name="Hayashi T."/>
            <person name="Toyoda A."/>
            <person name="Oliveira C."/>
            <person name="Osipova E."/>
            <person name="Leigh N.D."/>
            <person name="Simon A."/>
            <person name="Yun M.H."/>
        </authorList>
    </citation>
    <scope>NUCLEOTIDE SEQUENCE</scope>
    <source>
        <strain evidence="1">20211129_DDA</strain>
        <tissue evidence="1">Liver</tissue>
    </source>
</reference>
<dbReference type="EMBL" id="JANPWB010000015">
    <property type="protein sequence ID" value="KAJ1088405.1"/>
    <property type="molecule type" value="Genomic_DNA"/>
</dbReference>
<dbReference type="Proteomes" id="UP001066276">
    <property type="component" value="Chromosome 11"/>
</dbReference>
<sequence>MEPLKSVKGQSRRMEFRDLVKKPSSCDLQDLKLADQTDLKILIEPIAIIQLGKNKNSHSCLLKISGDERQNLFKTFQHPEGRGDD</sequence>
<organism evidence="1 2">
    <name type="scientific">Pleurodeles waltl</name>
    <name type="common">Iberian ribbed newt</name>
    <dbReference type="NCBI Taxonomy" id="8319"/>
    <lineage>
        <taxon>Eukaryota</taxon>
        <taxon>Metazoa</taxon>
        <taxon>Chordata</taxon>
        <taxon>Craniata</taxon>
        <taxon>Vertebrata</taxon>
        <taxon>Euteleostomi</taxon>
        <taxon>Amphibia</taxon>
        <taxon>Batrachia</taxon>
        <taxon>Caudata</taxon>
        <taxon>Salamandroidea</taxon>
        <taxon>Salamandridae</taxon>
        <taxon>Pleurodelinae</taxon>
        <taxon>Pleurodeles</taxon>
    </lineage>
</organism>